<dbReference type="CDD" id="cd00161">
    <property type="entry name" value="beta-trefoil_Ricin-like"/>
    <property type="match status" value="1"/>
</dbReference>
<dbReference type="GO" id="GO:0004575">
    <property type="term" value="F:sucrose alpha-glucosidase activity"/>
    <property type="evidence" value="ECO:0007669"/>
    <property type="project" value="TreeGrafter"/>
</dbReference>
<dbReference type="InterPro" id="IPR010496">
    <property type="entry name" value="AL/BT2_dom"/>
</dbReference>
<evidence type="ECO:0000259" key="5">
    <source>
        <dbReference type="SMART" id="SM00458"/>
    </source>
</evidence>
<evidence type="ECO:0000313" key="7">
    <source>
        <dbReference type="Proteomes" id="UP000316968"/>
    </source>
</evidence>
<feature type="domain" description="Ricin B lectin" evidence="5">
    <location>
        <begin position="963"/>
        <end position="1089"/>
    </location>
</feature>
<dbReference type="GO" id="GO:0005987">
    <property type="term" value="P:sucrose catabolic process"/>
    <property type="evidence" value="ECO:0007669"/>
    <property type="project" value="TreeGrafter"/>
</dbReference>
<keyword evidence="2" id="KW-0378">Hydrolase</keyword>
<dbReference type="SUPFAM" id="SSF49899">
    <property type="entry name" value="Concanavalin A-like lectins/glucanases"/>
    <property type="match status" value="1"/>
</dbReference>
<dbReference type="SMART" id="SM00640">
    <property type="entry name" value="Glyco_32"/>
    <property type="match status" value="1"/>
</dbReference>
<dbReference type="EMBL" id="CP041217">
    <property type="protein sequence ID" value="QDH22122.1"/>
    <property type="molecule type" value="Genomic_DNA"/>
</dbReference>
<proteinExistence type="inferred from homology"/>
<organism evidence="6 7">
    <name type="scientific">Saccharibacillus brassicae</name>
    <dbReference type="NCBI Taxonomy" id="2583377"/>
    <lineage>
        <taxon>Bacteria</taxon>
        <taxon>Bacillati</taxon>
        <taxon>Bacillota</taxon>
        <taxon>Bacilli</taxon>
        <taxon>Bacillales</taxon>
        <taxon>Paenibacillaceae</taxon>
        <taxon>Saccharibacillus</taxon>
    </lineage>
</organism>
<dbReference type="GO" id="GO:0005737">
    <property type="term" value="C:cytoplasm"/>
    <property type="evidence" value="ECO:0007669"/>
    <property type="project" value="TreeGrafter"/>
</dbReference>
<dbReference type="InterPro" id="IPR001362">
    <property type="entry name" value="Glyco_hydro_32"/>
</dbReference>
<keyword evidence="4" id="KW-0732">Signal</keyword>
<evidence type="ECO:0000256" key="1">
    <source>
        <dbReference type="ARBA" id="ARBA00009902"/>
    </source>
</evidence>
<accession>A0A4Y6UWL4</accession>
<dbReference type="Pfam" id="PF06439">
    <property type="entry name" value="3keto-disac_hyd"/>
    <property type="match status" value="1"/>
</dbReference>
<feature type="chain" id="PRO_5021328959" evidence="4">
    <location>
        <begin position="30"/>
        <end position="1090"/>
    </location>
</feature>
<reference evidence="6 7" key="1">
    <citation type="submission" date="2019-06" db="EMBL/GenBank/DDBJ databases">
        <title>Saccharibacillus brassicae sp. nov., an endophytic bacterium isolated from Chinese cabbage seeds (Brassica pekinensis).</title>
        <authorList>
            <person name="Jiang L."/>
            <person name="Lee J."/>
            <person name="Kim S.W."/>
        </authorList>
    </citation>
    <scope>NUCLEOTIDE SEQUENCE [LARGE SCALE GENOMIC DNA]</scope>
    <source>
        <strain evidence="7">KCTC 43072 / ATSA2</strain>
    </source>
</reference>
<dbReference type="Proteomes" id="UP000316968">
    <property type="component" value="Chromosome"/>
</dbReference>
<evidence type="ECO:0000256" key="3">
    <source>
        <dbReference type="ARBA" id="ARBA00023295"/>
    </source>
</evidence>
<dbReference type="InterPro" id="IPR023296">
    <property type="entry name" value="Glyco_hydro_beta-prop_sf"/>
</dbReference>
<dbReference type="OrthoDB" id="9759709at2"/>
<dbReference type="Gene3D" id="2.80.10.50">
    <property type="match status" value="1"/>
</dbReference>
<dbReference type="PANTHER" id="PTHR42800:SF1">
    <property type="entry name" value="EXOINULINASE INUD (AFU_ORTHOLOGUE AFUA_5G00480)"/>
    <property type="match status" value="1"/>
</dbReference>
<dbReference type="InterPro" id="IPR000772">
    <property type="entry name" value="Ricin_B_lectin"/>
</dbReference>
<dbReference type="Pfam" id="PF08244">
    <property type="entry name" value="Glyco_hydro_32C"/>
    <property type="match status" value="1"/>
</dbReference>
<dbReference type="AlphaFoldDB" id="A0A4Y6UWL4"/>
<dbReference type="InterPro" id="IPR035992">
    <property type="entry name" value="Ricin_B-like_lectins"/>
</dbReference>
<feature type="signal peptide" evidence="4">
    <location>
        <begin position="1"/>
        <end position="29"/>
    </location>
</feature>
<comment type="similarity">
    <text evidence="1">Belongs to the glycosyl hydrolase 32 family.</text>
</comment>
<dbReference type="Gene3D" id="2.115.10.20">
    <property type="entry name" value="Glycosyl hydrolase domain, family 43"/>
    <property type="match status" value="1"/>
</dbReference>
<dbReference type="SUPFAM" id="SSF75005">
    <property type="entry name" value="Arabinanase/levansucrase/invertase"/>
    <property type="match status" value="1"/>
</dbReference>
<sequence length="1090" mass="115565">MNTKKTAFSLLCAVLLLGVLPTGGFRAEAAESAPTAAQEPIWNSNFESAIISEGIWTADDRGIRGTASGGSAAAKMYATSAADRLVFTGDLSPGSADTSAGLVFLAGGDGTGGYAALLEREQGRVRARLIGPGGAELAESAVTYPSEDGAKHRLEIVVEDGRASLHVDGYAEAALEAGGMPSGIQPGGQSAGLTVIRGTAVFQDTYMTPMPEYYGESYRPAYHYSPPRGSASDPNGMIFYQGEYHLFHQDGGRWAHAVSSDMLHWKSLPLALEWNDLGHIWSGSAIADPDNVSGLFDGSPDGGGLIAYYTSYNPEAPGGNQRIGLAYSSDRGRTWHYPQDRPIVIENPGKNGDDPGNWDFRDPKVVRDEARDRWVMVVSGGDHIRFFTSKNLTDWTLTDNFGYGDYVRGGVWECPDLFPLPVDGTGEIRWVLMISTGANPATEGSDAEYFVGQLTDDGKFVNDNAAGQVLKTDWGKEFYASSSFAEAPDGRVVTMAWMTNWDYPFAFPTIGWKGVLSLPRELSLTHTAEGVRLVQRPIGELDGLRRELRAIGETTVSADAPNPLQGLSAGAYEIEAELELPAGGAAADSFGFRVREGGGQHTDIAYSVDESKLSVDRSASGTTDFSPLFDLRQEAELRPDNGTVKLRIFVDESSVEVFAGDGQVVFSDLIFPDAARRGMSFYAEGGEVRIRSLNVYALDSVWTKQAGDELVLDTAQVDMGLNEVRTLSAAARTSSSAEAPLNWSSSDPSVLSVTAGPDGSAVLRSVAPGEAAVTVSAPSGAAASVTVVVHGGEFATNLGPLKHAPSAAAWIVAEDGLRGSYSGDTTAMSKRTAGDFIYEATVKLGDGGGAASLLFRADAAGGSGYYLNLDPNMDAVRLFYKINGSFAERQVLGSFPAPIVSGGTYALKVQAKGPRIRAWLDGQPVLDVQDGTFASGQVGLHAFGGRASFQNARLTRTSAAKLDRFALINRESALALAPAGAARGSAVGLQQSEPKTAPLWTAVPTGDAAGSVSLRTPAGQALDLDIGRGTLQLYDYLGYDNQRWIVRKKGGQTFLLNAANGLALTSGSGGKPILTEYDPDNRAQQWKFKK</sequence>
<dbReference type="RefSeq" id="WP_141448666.1">
    <property type="nucleotide sequence ID" value="NZ_CP041217.1"/>
</dbReference>
<dbReference type="InterPro" id="IPR013148">
    <property type="entry name" value="Glyco_hydro_32_N"/>
</dbReference>
<evidence type="ECO:0000313" key="6">
    <source>
        <dbReference type="EMBL" id="QDH22122.1"/>
    </source>
</evidence>
<dbReference type="InterPro" id="IPR013189">
    <property type="entry name" value="Glyco_hydro_32_C"/>
</dbReference>
<dbReference type="CDD" id="cd18622">
    <property type="entry name" value="GH32_Inu-like"/>
    <property type="match status" value="1"/>
</dbReference>
<dbReference type="Pfam" id="PF00251">
    <property type="entry name" value="Glyco_hydro_32N"/>
    <property type="match status" value="1"/>
</dbReference>
<keyword evidence="7" id="KW-1185">Reference proteome</keyword>
<dbReference type="KEGG" id="saca:FFV09_15485"/>
<evidence type="ECO:0000256" key="4">
    <source>
        <dbReference type="SAM" id="SignalP"/>
    </source>
</evidence>
<keyword evidence="3" id="KW-0326">Glycosidase</keyword>
<dbReference type="SUPFAM" id="SSF50370">
    <property type="entry name" value="Ricin B-like lectins"/>
    <property type="match status" value="1"/>
</dbReference>
<protein>
    <submittedName>
        <fullName evidence="6">Beta-fructosidase</fullName>
    </submittedName>
</protein>
<dbReference type="InterPro" id="IPR013320">
    <property type="entry name" value="ConA-like_dom_sf"/>
</dbReference>
<gene>
    <name evidence="6" type="ORF">FFV09_15485</name>
</gene>
<name>A0A4Y6UWL4_SACBS</name>
<dbReference type="PANTHER" id="PTHR42800">
    <property type="entry name" value="EXOINULINASE INUD (AFU_ORTHOLOGUE AFUA_5G00480)"/>
    <property type="match status" value="1"/>
</dbReference>
<evidence type="ECO:0000256" key="2">
    <source>
        <dbReference type="ARBA" id="ARBA00022801"/>
    </source>
</evidence>
<dbReference type="Gene3D" id="2.60.40.1080">
    <property type="match status" value="1"/>
</dbReference>
<dbReference type="SMART" id="SM00458">
    <property type="entry name" value="RICIN"/>
    <property type="match status" value="1"/>
</dbReference>
<dbReference type="Gene3D" id="2.60.120.560">
    <property type="entry name" value="Exo-inulinase, domain 1"/>
    <property type="match status" value="3"/>
</dbReference>